<dbReference type="KEGG" id="nfn:NFRAN_1947"/>
<evidence type="ECO:0000313" key="3">
    <source>
        <dbReference type="Proteomes" id="UP000294299"/>
    </source>
</evidence>
<proteinExistence type="predicted"/>
<protein>
    <submittedName>
        <fullName evidence="2">Uncharacterized protein</fullName>
    </submittedName>
</protein>
<dbReference type="Proteomes" id="UP000294299">
    <property type="component" value="Chromosome NFRAN"/>
</dbReference>
<keyword evidence="1" id="KW-0472">Membrane</keyword>
<accession>A0A484IDW8</accession>
<feature type="transmembrane region" description="Helical" evidence="1">
    <location>
        <begin position="72"/>
        <end position="91"/>
    </location>
</feature>
<gene>
    <name evidence="2" type="ORF">NFRAN_1947</name>
</gene>
<dbReference type="EMBL" id="LR216287">
    <property type="protein sequence ID" value="VFJ14269.1"/>
    <property type="molecule type" value="Genomic_DNA"/>
</dbReference>
<keyword evidence="1" id="KW-1133">Transmembrane helix</keyword>
<evidence type="ECO:0000313" key="2">
    <source>
        <dbReference type="EMBL" id="VFJ14269.1"/>
    </source>
</evidence>
<sequence length="106" mass="12132">MKRWYQSLGNNEKRNVLVIRQVKVSVLIIRPNWILSLINQLCGIKYEYVVGSGIIVCNTDTFLIVHRCNHTLGYLSMFLCTFSIGVVQILHDFPDAFTILVFSVSP</sequence>
<keyword evidence="3" id="KW-1185">Reference proteome</keyword>
<dbReference type="AlphaFoldDB" id="A0A484IDW8"/>
<keyword evidence="1" id="KW-0812">Transmembrane</keyword>
<evidence type="ECO:0000256" key="1">
    <source>
        <dbReference type="SAM" id="Phobius"/>
    </source>
</evidence>
<name>A0A484IDW8_9ARCH</name>
<organism evidence="2 3">
    <name type="scientific">Candidatus Nitrosocosmicus franklandianus</name>
    <dbReference type="NCBI Taxonomy" id="1798806"/>
    <lineage>
        <taxon>Archaea</taxon>
        <taxon>Nitrososphaerota</taxon>
        <taxon>Nitrososphaeria</taxon>
        <taxon>Nitrososphaerales</taxon>
        <taxon>Nitrososphaeraceae</taxon>
        <taxon>Candidatus Nitrosocosmicus</taxon>
    </lineage>
</organism>
<reference evidence="2 3" key="1">
    <citation type="submission" date="2019-02" db="EMBL/GenBank/DDBJ databases">
        <authorList>
            <person name="Lehtovirta-Morley E L."/>
        </authorList>
    </citation>
    <scope>NUCLEOTIDE SEQUENCE [LARGE SCALE GENOMIC DNA]</scope>
    <source>
        <strain evidence="2">NFRAN1</strain>
    </source>
</reference>